<dbReference type="AlphaFoldDB" id="A0AAE0EKQ5"/>
<proteinExistence type="predicted"/>
<evidence type="ECO:0000256" key="1">
    <source>
        <dbReference type="SAM" id="Phobius"/>
    </source>
</evidence>
<evidence type="ECO:0000259" key="2">
    <source>
        <dbReference type="Pfam" id="PF25072"/>
    </source>
</evidence>
<dbReference type="InterPro" id="IPR056698">
    <property type="entry name" value="DUF7796"/>
</dbReference>
<name>A0AAE0EKQ5_9ROSI</name>
<gene>
    <name evidence="3" type="ORF">Dsin_003847</name>
</gene>
<reference evidence="3" key="1">
    <citation type="journal article" date="2023" name="Plant J.">
        <title>Genome sequences and population genomics provide insights into the demographic history, inbreeding, and mutation load of two 'living fossil' tree species of Dipteronia.</title>
        <authorList>
            <person name="Feng Y."/>
            <person name="Comes H.P."/>
            <person name="Chen J."/>
            <person name="Zhu S."/>
            <person name="Lu R."/>
            <person name="Zhang X."/>
            <person name="Li P."/>
            <person name="Qiu J."/>
            <person name="Olsen K.M."/>
            <person name="Qiu Y."/>
        </authorList>
    </citation>
    <scope>NUCLEOTIDE SEQUENCE</scope>
    <source>
        <strain evidence="3">NBL</strain>
    </source>
</reference>
<accession>A0AAE0EKQ5</accession>
<keyword evidence="1" id="KW-0472">Membrane</keyword>
<keyword evidence="1" id="KW-1133">Transmembrane helix</keyword>
<dbReference type="PANTHER" id="PTHR35112:SF1">
    <property type="entry name" value="RING_FYVE_PHD ZINC FINGER SUPERFAMILY PROTEIN"/>
    <property type="match status" value="1"/>
</dbReference>
<dbReference type="PANTHER" id="PTHR35112">
    <property type="entry name" value="OS08G0360500 PROTEIN"/>
    <property type="match status" value="1"/>
</dbReference>
<comment type="caution">
    <text evidence="3">The sequence shown here is derived from an EMBL/GenBank/DDBJ whole genome shotgun (WGS) entry which is preliminary data.</text>
</comment>
<evidence type="ECO:0000313" key="3">
    <source>
        <dbReference type="EMBL" id="KAK3231966.1"/>
    </source>
</evidence>
<feature type="transmembrane region" description="Helical" evidence="1">
    <location>
        <begin position="33"/>
        <end position="52"/>
    </location>
</feature>
<dbReference type="EMBL" id="JANJYJ010000001">
    <property type="protein sequence ID" value="KAK3231966.1"/>
    <property type="molecule type" value="Genomic_DNA"/>
</dbReference>
<dbReference type="Proteomes" id="UP001281410">
    <property type="component" value="Unassembled WGS sequence"/>
</dbReference>
<evidence type="ECO:0000313" key="4">
    <source>
        <dbReference type="Proteomes" id="UP001281410"/>
    </source>
</evidence>
<feature type="domain" description="DUF7796" evidence="2">
    <location>
        <begin position="105"/>
        <end position="447"/>
    </location>
</feature>
<protein>
    <recommendedName>
        <fullName evidence="2">DUF7796 domain-containing protein</fullName>
    </recommendedName>
</protein>
<keyword evidence="1" id="KW-0812">Transmembrane</keyword>
<organism evidence="3 4">
    <name type="scientific">Dipteronia sinensis</name>
    <dbReference type="NCBI Taxonomy" id="43782"/>
    <lineage>
        <taxon>Eukaryota</taxon>
        <taxon>Viridiplantae</taxon>
        <taxon>Streptophyta</taxon>
        <taxon>Embryophyta</taxon>
        <taxon>Tracheophyta</taxon>
        <taxon>Spermatophyta</taxon>
        <taxon>Magnoliopsida</taxon>
        <taxon>eudicotyledons</taxon>
        <taxon>Gunneridae</taxon>
        <taxon>Pentapetalae</taxon>
        <taxon>rosids</taxon>
        <taxon>malvids</taxon>
        <taxon>Sapindales</taxon>
        <taxon>Sapindaceae</taxon>
        <taxon>Hippocastanoideae</taxon>
        <taxon>Acereae</taxon>
        <taxon>Dipteronia</taxon>
    </lineage>
</organism>
<dbReference type="Pfam" id="PF25072">
    <property type="entry name" value="DUF7796"/>
    <property type="match status" value="1"/>
</dbReference>
<keyword evidence="4" id="KW-1185">Reference proteome</keyword>
<sequence>MTTTTTTTTSIKSPLKSTMSNITKWFSDLDWRLLFFIIPPLLFLVFLSISYVPPSNPFFSFGPLQSLFINRTLSTAPSAAATNSSEFANHKPGEIRNRSGSTELDRSRIAVCLVGGARRFELTGPSIVKNILEVYPNADLFLHSPVDRNAYKFSLLKASPRLASVRIFEPRPMNESESEVRVLTAANSPNGIQGLLQYFNLVEGCLQMIEDYQQRNNFTYDWIVRTRVDGYWNAPLGPENFIRGVYLVPPGSSYGGLNDRLGVGDLNTSRVALSRLSLIPQLDSAGFHQLNSETAFRAQLTTQHVPHHTKRLPFCIVSDRKYDFPPSRFGVPVAALSSPGPLSGAKCRPCTPACRGPCVADVMLSLDRGWSWTDWSNGTLELCDAHGEWERDWEKIFDRVAGEKLAAATKRIRKLKVKRCVDDFNEMRKRAFSWEAPPPEDLCRVGLGTR</sequence>